<protein>
    <submittedName>
        <fullName evidence="1">Uncharacterized protein</fullName>
    </submittedName>
</protein>
<evidence type="ECO:0000313" key="1">
    <source>
        <dbReference type="EMBL" id="GBG85857.1"/>
    </source>
</evidence>
<name>A0A388LU62_CHABU</name>
<dbReference type="Proteomes" id="UP000265515">
    <property type="component" value="Unassembled WGS sequence"/>
</dbReference>
<dbReference type="EMBL" id="BFEA01000537">
    <property type="protein sequence ID" value="GBG85857.1"/>
    <property type="molecule type" value="Genomic_DNA"/>
</dbReference>
<evidence type="ECO:0000313" key="2">
    <source>
        <dbReference type="Proteomes" id="UP000265515"/>
    </source>
</evidence>
<comment type="caution">
    <text evidence="1">The sequence shown here is derived from an EMBL/GenBank/DDBJ whole genome shotgun (WGS) entry which is preliminary data.</text>
</comment>
<accession>A0A388LU62</accession>
<reference evidence="1 2" key="1">
    <citation type="journal article" date="2018" name="Cell">
        <title>The Chara Genome: Secondary Complexity and Implications for Plant Terrestrialization.</title>
        <authorList>
            <person name="Nishiyama T."/>
            <person name="Sakayama H."/>
            <person name="Vries J.D."/>
            <person name="Buschmann H."/>
            <person name="Saint-Marcoux D."/>
            <person name="Ullrich K.K."/>
            <person name="Haas F.B."/>
            <person name="Vanderstraeten L."/>
            <person name="Becker D."/>
            <person name="Lang D."/>
            <person name="Vosolsobe S."/>
            <person name="Rombauts S."/>
            <person name="Wilhelmsson P.K.I."/>
            <person name="Janitza P."/>
            <person name="Kern R."/>
            <person name="Heyl A."/>
            <person name="Rumpler F."/>
            <person name="Villalobos L.I.A.C."/>
            <person name="Clay J.M."/>
            <person name="Skokan R."/>
            <person name="Toyoda A."/>
            <person name="Suzuki Y."/>
            <person name="Kagoshima H."/>
            <person name="Schijlen E."/>
            <person name="Tajeshwar N."/>
            <person name="Catarino B."/>
            <person name="Hetherington A.J."/>
            <person name="Saltykova A."/>
            <person name="Bonnot C."/>
            <person name="Breuninger H."/>
            <person name="Symeonidi A."/>
            <person name="Radhakrishnan G.V."/>
            <person name="Van Nieuwerburgh F."/>
            <person name="Deforce D."/>
            <person name="Chang C."/>
            <person name="Karol K.G."/>
            <person name="Hedrich R."/>
            <person name="Ulvskov P."/>
            <person name="Glockner G."/>
            <person name="Delwiche C.F."/>
            <person name="Petrasek J."/>
            <person name="Van de Peer Y."/>
            <person name="Friml J."/>
            <person name="Beilby M."/>
            <person name="Dolan L."/>
            <person name="Kohara Y."/>
            <person name="Sugano S."/>
            <person name="Fujiyama A."/>
            <person name="Delaux P.-M."/>
            <person name="Quint M."/>
            <person name="TheiBen G."/>
            <person name="Hagemann M."/>
            <person name="Harholt J."/>
            <person name="Dunand C."/>
            <person name="Zachgo S."/>
            <person name="Langdale J."/>
            <person name="Maumus F."/>
            <person name="Straeten D.V.D."/>
            <person name="Gould S.B."/>
            <person name="Rensing S.A."/>
        </authorList>
    </citation>
    <scope>NUCLEOTIDE SEQUENCE [LARGE SCALE GENOMIC DNA]</scope>
    <source>
        <strain evidence="1 2">S276</strain>
    </source>
</reference>
<keyword evidence="2" id="KW-1185">Reference proteome</keyword>
<gene>
    <name evidence="1" type="ORF">CBR_g40668</name>
</gene>
<proteinExistence type="predicted"/>
<dbReference type="Gramene" id="GBG85857">
    <property type="protein sequence ID" value="GBG85857"/>
    <property type="gene ID" value="CBR_g40668"/>
</dbReference>
<dbReference type="AlphaFoldDB" id="A0A388LU62"/>
<organism evidence="1 2">
    <name type="scientific">Chara braunii</name>
    <name type="common">Braun's stonewort</name>
    <dbReference type="NCBI Taxonomy" id="69332"/>
    <lineage>
        <taxon>Eukaryota</taxon>
        <taxon>Viridiplantae</taxon>
        <taxon>Streptophyta</taxon>
        <taxon>Charophyceae</taxon>
        <taxon>Charales</taxon>
        <taxon>Characeae</taxon>
        <taxon>Chara</taxon>
    </lineage>
</organism>
<sequence>MVYSKCDDDLYAERIGPVKERLVRAVLRINEHKLTRRIEMELWWEMLQKQVCLLAKLADIPALMRSFTDNLMLKFLNEKLLQTSNPNVMMNDGASLSRMTPNLARCMLAMLSNVTSSAKRRLDCKLQTAVNQAAAEKLLCIPRMIAESLLLASTPDTPLFFNSREEYVSLTVARVSKSSNNISVLVAEAGPATTFISIRDEDDGLDDSILDTIVETFFDTNPIFSAILRRIPLGNILLIVHVRNSTTNERLLPAHVVVEVNGTRLPSHSFSGLPQFWTSSAVGADLGDNAPFPASQHPMASNNSLLADRASKSGSHGEQSHSSQVIGIWRAALDQLSSFLSAPKFFIRHEEHNNAAHVDDVAASPHAGSLSSLMESGLIKLSSVPMSRGPWQIAATINDLRWHAPIVALLTIALCSGVFCEASRRGWKKRRCAHRLQNPVPMSSEWTQTTCRQANLADYLHVQCRSVMPSYYSKDRHGPKVVGILSAGN</sequence>